<dbReference type="GO" id="GO:0008017">
    <property type="term" value="F:microtubule binding"/>
    <property type="evidence" value="ECO:0007669"/>
    <property type="project" value="InterPro"/>
</dbReference>
<evidence type="ECO:0000259" key="9">
    <source>
        <dbReference type="Pfam" id="PF04880"/>
    </source>
</evidence>
<dbReference type="GO" id="GO:0051642">
    <property type="term" value="P:centrosome localization"/>
    <property type="evidence" value="ECO:0007669"/>
    <property type="project" value="TreeGrafter"/>
</dbReference>
<evidence type="ECO:0000256" key="3">
    <source>
        <dbReference type="ARBA" id="ARBA00007429"/>
    </source>
</evidence>
<keyword evidence="11" id="KW-1185">Reference proteome</keyword>
<comment type="similarity">
    <text evidence="3">Belongs to the nudE family.</text>
</comment>
<dbReference type="Gene3D" id="6.10.250.1080">
    <property type="match status" value="1"/>
</dbReference>
<feature type="region of interest" description="Disordered" evidence="8">
    <location>
        <begin position="183"/>
        <end position="229"/>
    </location>
</feature>
<evidence type="ECO:0000256" key="2">
    <source>
        <dbReference type="ARBA" id="ARBA00004300"/>
    </source>
</evidence>
<dbReference type="EMBL" id="NEDP02004182">
    <property type="protein sequence ID" value="OWF46453.1"/>
    <property type="molecule type" value="Genomic_DNA"/>
</dbReference>
<keyword evidence="5" id="KW-0493">Microtubule</keyword>
<name>A0A210QCH6_MIZYE</name>
<evidence type="ECO:0000256" key="4">
    <source>
        <dbReference type="ARBA" id="ARBA00022490"/>
    </source>
</evidence>
<feature type="compositionally biased region" description="Polar residues" evidence="8">
    <location>
        <begin position="203"/>
        <end position="222"/>
    </location>
</feature>
<dbReference type="STRING" id="6573.A0A210QCH6"/>
<evidence type="ECO:0000256" key="5">
    <source>
        <dbReference type="ARBA" id="ARBA00022701"/>
    </source>
</evidence>
<comment type="caution">
    <text evidence="10">The sequence shown here is derived from an EMBL/GenBank/DDBJ whole genome shotgun (WGS) entry which is preliminary data.</text>
</comment>
<keyword evidence="6" id="KW-0175">Coiled coil</keyword>
<dbReference type="GO" id="GO:0005819">
    <property type="term" value="C:spindle"/>
    <property type="evidence" value="ECO:0007669"/>
    <property type="project" value="UniProtKB-SubCell"/>
</dbReference>
<evidence type="ECO:0000256" key="6">
    <source>
        <dbReference type="ARBA" id="ARBA00023054"/>
    </source>
</evidence>
<evidence type="ECO:0000256" key="1">
    <source>
        <dbReference type="ARBA" id="ARBA00004186"/>
    </source>
</evidence>
<dbReference type="PANTHER" id="PTHR10921:SF1">
    <property type="entry name" value="NUCLEAR DISTRIBUTION PROTEIN NUDE HOMOLOG"/>
    <property type="match status" value="1"/>
</dbReference>
<dbReference type="GO" id="GO:0007100">
    <property type="term" value="P:mitotic centrosome separation"/>
    <property type="evidence" value="ECO:0007669"/>
    <property type="project" value="TreeGrafter"/>
</dbReference>
<accession>A0A210QCH6</accession>
<dbReference type="GO" id="GO:0047496">
    <property type="term" value="P:vesicle transport along microtubule"/>
    <property type="evidence" value="ECO:0007669"/>
    <property type="project" value="TreeGrafter"/>
</dbReference>
<dbReference type="Pfam" id="PF04880">
    <property type="entry name" value="NUDE_C"/>
    <property type="match status" value="1"/>
</dbReference>
<dbReference type="GO" id="GO:0016477">
    <property type="term" value="P:cell migration"/>
    <property type="evidence" value="ECO:0007669"/>
    <property type="project" value="TreeGrafter"/>
</dbReference>
<dbReference type="GO" id="GO:0007059">
    <property type="term" value="P:chromosome segregation"/>
    <property type="evidence" value="ECO:0007669"/>
    <property type="project" value="TreeGrafter"/>
</dbReference>
<keyword evidence="7" id="KW-0206">Cytoskeleton</keyword>
<evidence type="ECO:0000313" key="11">
    <source>
        <dbReference type="Proteomes" id="UP000242188"/>
    </source>
</evidence>
<evidence type="ECO:0000313" key="10">
    <source>
        <dbReference type="EMBL" id="OWF46453.1"/>
    </source>
</evidence>
<keyword evidence="4" id="KW-0963">Cytoplasm</keyword>
<sequence>MDDSKRFTTPQEEIIFWRQTAERFKHDLEDGREELEEFQISSRELEAELETQLEQLENKNKELTSDRSKLQTENESLREKLEHIQSHSFRKQTELEDDLAQVTAYKDELQKYIRELEQSNDDLERTKRATVVSLEDFEQRLNQAIERNAFLENELDEKENLGDTVQRLKDEARDLRQELDVVTVKKPTVPKEHSLKEPESPDGTKSSLSPSPGSTANNTPTDGNKLVDSGYMGSQIMASTPSFKRLPSTSGGTPLTPSARISALNIVADLLRKVGALESKLASCRNFVKDQPRSGKPGGTGGSPSNSPRSVSAEGFVSKYKCRYFSSCSVGSIIPCLDTNQYFARTVGFVLKNPTVRAKQGKEVKPRSISPPSAGREDTSIEHRDFVTYGQCCEEHVSRIGRCTETENRIFVFPGDQKIVYV</sequence>
<dbReference type="OrthoDB" id="5877028at2759"/>
<feature type="region of interest" description="Disordered" evidence="8">
    <location>
        <begin position="288"/>
        <end position="310"/>
    </location>
</feature>
<dbReference type="GO" id="GO:0000132">
    <property type="term" value="P:establishment of mitotic spindle orientation"/>
    <property type="evidence" value="ECO:0007669"/>
    <property type="project" value="TreeGrafter"/>
</dbReference>
<feature type="compositionally biased region" description="Basic and acidic residues" evidence="8">
    <location>
        <begin position="189"/>
        <end position="199"/>
    </location>
</feature>
<dbReference type="GO" id="GO:0005871">
    <property type="term" value="C:kinesin complex"/>
    <property type="evidence" value="ECO:0007669"/>
    <property type="project" value="TreeGrafter"/>
</dbReference>
<proteinExistence type="inferred from homology"/>
<feature type="domain" description="NUDE" evidence="9">
    <location>
        <begin position="133"/>
        <end position="299"/>
    </location>
</feature>
<dbReference type="GO" id="GO:0000776">
    <property type="term" value="C:kinetochore"/>
    <property type="evidence" value="ECO:0007669"/>
    <property type="project" value="TreeGrafter"/>
</dbReference>
<evidence type="ECO:0000256" key="7">
    <source>
        <dbReference type="ARBA" id="ARBA00023212"/>
    </source>
</evidence>
<gene>
    <name evidence="10" type="ORF">KP79_PYT05199</name>
</gene>
<dbReference type="GO" id="GO:0005813">
    <property type="term" value="C:centrosome"/>
    <property type="evidence" value="ECO:0007669"/>
    <property type="project" value="UniProtKB-SubCell"/>
</dbReference>
<dbReference type="AlphaFoldDB" id="A0A210QCH6"/>
<dbReference type="InterPro" id="IPR006964">
    <property type="entry name" value="NUDE_dom"/>
</dbReference>
<protein>
    <submittedName>
        <fullName evidence="10">Nuclear distribution protein nudE-like 1-A</fullName>
    </submittedName>
</protein>
<evidence type="ECO:0000256" key="8">
    <source>
        <dbReference type="SAM" id="MobiDB-lite"/>
    </source>
</evidence>
<reference evidence="10 11" key="1">
    <citation type="journal article" date="2017" name="Nat. Ecol. Evol.">
        <title>Scallop genome provides insights into evolution of bilaterian karyotype and development.</title>
        <authorList>
            <person name="Wang S."/>
            <person name="Zhang J."/>
            <person name="Jiao W."/>
            <person name="Li J."/>
            <person name="Xun X."/>
            <person name="Sun Y."/>
            <person name="Guo X."/>
            <person name="Huan P."/>
            <person name="Dong B."/>
            <person name="Zhang L."/>
            <person name="Hu X."/>
            <person name="Sun X."/>
            <person name="Wang J."/>
            <person name="Zhao C."/>
            <person name="Wang Y."/>
            <person name="Wang D."/>
            <person name="Huang X."/>
            <person name="Wang R."/>
            <person name="Lv J."/>
            <person name="Li Y."/>
            <person name="Zhang Z."/>
            <person name="Liu B."/>
            <person name="Lu W."/>
            <person name="Hui Y."/>
            <person name="Liang J."/>
            <person name="Zhou Z."/>
            <person name="Hou R."/>
            <person name="Li X."/>
            <person name="Liu Y."/>
            <person name="Li H."/>
            <person name="Ning X."/>
            <person name="Lin Y."/>
            <person name="Zhao L."/>
            <person name="Xing Q."/>
            <person name="Dou J."/>
            <person name="Li Y."/>
            <person name="Mao J."/>
            <person name="Guo H."/>
            <person name="Dou H."/>
            <person name="Li T."/>
            <person name="Mu C."/>
            <person name="Jiang W."/>
            <person name="Fu Q."/>
            <person name="Fu X."/>
            <person name="Miao Y."/>
            <person name="Liu J."/>
            <person name="Yu Q."/>
            <person name="Li R."/>
            <person name="Liao H."/>
            <person name="Li X."/>
            <person name="Kong Y."/>
            <person name="Jiang Z."/>
            <person name="Chourrout D."/>
            <person name="Li R."/>
            <person name="Bao Z."/>
        </authorList>
    </citation>
    <scope>NUCLEOTIDE SEQUENCE [LARGE SCALE GENOMIC DNA]</scope>
    <source>
        <strain evidence="10 11">PY_sf001</strain>
    </source>
</reference>
<dbReference type="GO" id="GO:0007020">
    <property type="term" value="P:microtubule nucleation"/>
    <property type="evidence" value="ECO:0007669"/>
    <property type="project" value="TreeGrafter"/>
</dbReference>
<comment type="subcellular location">
    <subcellularLocation>
        <location evidence="2">Cytoplasm</location>
        <location evidence="2">Cytoskeleton</location>
        <location evidence="2">Microtubule organizing center</location>
        <location evidence="2">Centrosome</location>
    </subcellularLocation>
    <subcellularLocation>
        <location evidence="1">Cytoplasm</location>
        <location evidence="1">Cytoskeleton</location>
        <location evidence="1">Spindle</location>
    </subcellularLocation>
</comment>
<dbReference type="GO" id="GO:0005874">
    <property type="term" value="C:microtubule"/>
    <property type="evidence" value="ECO:0007669"/>
    <property type="project" value="UniProtKB-KW"/>
</dbReference>
<dbReference type="PANTHER" id="PTHR10921">
    <property type="entry name" value="NUCLEAR DISTRIBUTION PROTEIN NUDE HOMOLOG 1"/>
    <property type="match status" value="1"/>
</dbReference>
<dbReference type="Proteomes" id="UP000242188">
    <property type="component" value="Unassembled WGS sequence"/>
</dbReference>
<organism evidence="10 11">
    <name type="scientific">Mizuhopecten yessoensis</name>
    <name type="common">Japanese scallop</name>
    <name type="synonym">Patinopecten yessoensis</name>
    <dbReference type="NCBI Taxonomy" id="6573"/>
    <lineage>
        <taxon>Eukaryota</taxon>
        <taxon>Metazoa</taxon>
        <taxon>Spiralia</taxon>
        <taxon>Lophotrochozoa</taxon>
        <taxon>Mollusca</taxon>
        <taxon>Bivalvia</taxon>
        <taxon>Autobranchia</taxon>
        <taxon>Pteriomorphia</taxon>
        <taxon>Pectinida</taxon>
        <taxon>Pectinoidea</taxon>
        <taxon>Pectinidae</taxon>
        <taxon>Mizuhopecten</taxon>
    </lineage>
</organism>
<dbReference type="InterPro" id="IPR033494">
    <property type="entry name" value="NUDE"/>
</dbReference>